<protein>
    <recommendedName>
        <fullName evidence="4">DNA-directed RNA polymerase III subunit Rpc5</fullName>
    </recommendedName>
</protein>
<evidence type="ECO:0008006" key="4">
    <source>
        <dbReference type="Google" id="ProtNLM"/>
    </source>
</evidence>
<dbReference type="EMBL" id="PQXJ01000192">
    <property type="protein sequence ID" value="TGO57882.1"/>
    <property type="molecule type" value="Genomic_DNA"/>
</dbReference>
<dbReference type="STRING" id="278944.A0A4Z1IEA8"/>
<feature type="compositionally biased region" description="Gly residues" evidence="1">
    <location>
        <begin position="100"/>
        <end position="117"/>
    </location>
</feature>
<dbReference type="Proteomes" id="UP000297452">
    <property type="component" value="Unassembled WGS sequence"/>
</dbReference>
<evidence type="ECO:0000313" key="3">
    <source>
        <dbReference type="Proteomes" id="UP000297452"/>
    </source>
</evidence>
<dbReference type="AlphaFoldDB" id="A0A4Z1IEA8"/>
<evidence type="ECO:0000256" key="1">
    <source>
        <dbReference type="SAM" id="MobiDB-lite"/>
    </source>
</evidence>
<feature type="region of interest" description="Disordered" evidence="1">
    <location>
        <begin position="100"/>
        <end position="125"/>
    </location>
</feature>
<dbReference type="GO" id="GO:0042797">
    <property type="term" value="P:tRNA transcription by RNA polymerase III"/>
    <property type="evidence" value="ECO:0007669"/>
    <property type="project" value="TreeGrafter"/>
</dbReference>
<sequence>MPGNNMDVDMEEEDDPIVSSYDIFIKPHISEGREIYVLQFPNRDIEQRYAGSNDAQPLKFRTKPKAGMVEMDVPINARTNYDKDKGVKWGDAIKKSQMVKGGGSHGLSGGFGIGGAQPTGRGRGRAQEIDPEKVMADFEGAIRTEQVLVKQTLGGQIIPVDQNSPQYFLGAFQSDKLHLTPIDHMVQMRPQFHHIDAHVEQEKQNRPREGPAPKAMEARVIHLTVKSSTDGEEDGSDNIGVRISAAQQEQWVKHRYVDEDHQSAWECYHENMFIYPEPDEKGEEQELSPDVVPKLTTGIDDMAYMDTISAPNNAAKMSRAKVDAQTIDLDADEEE</sequence>
<dbReference type="OrthoDB" id="340681at2759"/>
<dbReference type="InterPro" id="IPR006886">
    <property type="entry name" value="RNA_pol_III_Rpc5"/>
</dbReference>
<comment type="caution">
    <text evidence="2">The sequence shown here is derived from an EMBL/GenBank/DDBJ whole genome shotgun (WGS) entry which is preliminary data.</text>
</comment>
<dbReference type="PANTHER" id="PTHR12069:SF0">
    <property type="entry name" value="DNA-DIRECTED RNA POLYMERASE III SUBUNIT RPC5"/>
    <property type="match status" value="1"/>
</dbReference>
<keyword evidence="3" id="KW-1185">Reference proteome</keyword>
<dbReference type="Pfam" id="PF04801">
    <property type="entry name" value="RPC5"/>
    <property type="match status" value="2"/>
</dbReference>
<gene>
    <name evidence="2" type="ORF">BOTNAR_0192g00050</name>
</gene>
<dbReference type="GO" id="GO:0005666">
    <property type="term" value="C:RNA polymerase III complex"/>
    <property type="evidence" value="ECO:0007669"/>
    <property type="project" value="TreeGrafter"/>
</dbReference>
<name>A0A4Z1IEA8_9HELO</name>
<dbReference type="PANTHER" id="PTHR12069">
    <property type="entry name" value="DNA-DIRECTED RNA POLYMERASES III 80 KDA POLYPEPTIDE RNA POLYMERASE III SUBUNIT 5"/>
    <property type="match status" value="1"/>
</dbReference>
<reference evidence="2 3" key="1">
    <citation type="submission" date="2017-12" db="EMBL/GenBank/DDBJ databases">
        <title>Comparative genomics of Botrytis spp.</title>
        <authorList>
            <person name="Valero-Jimenez C.A."/>
            <person name="Tapia P."/>
            <person name="Veloso J."/>
            <person name="Silva-Moreno E."/>
            <person name="Staats M."/>
            <person name="Valdes J.H."/>
            <person name="Van Kan J.A.L."/>
        </authorList>
    </citation>
    <scope>NUCLEOTIDE SEQUENCE [LARGE SCALE GENOMIC DNA]</scope>
    <source>
        <strain evidence="2 3">MUCL2120</strain>
    </source>
</reference>
<accession>A0A4Z1IEA8</accession>
<proteinExistence type="predicted"/>
<evidence type="ECO:0000313" key="2">
    <source>
        <dbReference type="EMBL" id="TGO57882.1"/>
    </source>
</evidence>
<organism evidence="2 3">
    <name type="scientific">Botryotinia narcissicola</name>
    <dbReference type="NCBI Taxonomy" id="278944"/>
    <lineage>
        <taxon>Eukaryota</taxon>
        <taxon>Fungi</taxon>
        <taxon>Dikarya</taxon>
        <taxon>Ascomycota</taxon>
        <taxon>Pezizomycotina</taxon>
        <taxon>Leotiomycetes</taxon>
        <taxon>Helotiales</taxon>
        <taxon>Sclerotiniaceae</taxon>
        <taxon>Botryotinia</taxon>
    </lineage>
</organism>